<keyword evidence="1" id="KW-0812">Transmembrane</keyword>
<dbReference type="InterPro" id="IPR006675">
    <property type="entry name" value="HDIG_dom"/>
</dbReference>
<dbReference type="InterPro" id="IPR011621">
    <property type="entry name" value="Metal-dep_PHydrolase_7TM_intra"/>
</dbReference>
<dbReference type="PANTHER" id="PTHR36442">
    <property type="entry name" value="CYCLIC-DI-AMP PHOSPHODIESTERASE PGPH"/>
    <property type="match status" value="1"/>
</dbReference>
<organism evidence="3 4">
    <name type="scientific">Paralabilibaculum antarcticum</name>
    <dbReference type="NCBI Taxonomy" id="2912572"/>
    <lineage>
        <taxon>Bacteria</taxon>
        <taxon>Pseudomonadati</taxon>
        <taxon>Bacteroidota</taxon>
        <taxon>Bacteroidia</taxon>
        <taxon>Marinilabiliales</taxon>
        <taxon>Marinifilaceae</taxon>
        <taxon>Paralabilibaculum</taxon>
    </lineage>
</organism>
<reference evidence="3 4" key="1">
    <citation type="submission" date="2022-01" db="EMBL/GenBank/DDBJ databases">
        <title>Labilibaculum sp. nov, a marine bacterium isolated from Antarctica.</title>
        <authorList>
            <person name="Dai W."/>
        </authorList>
    </citation>
    <scope>NUCLEOTIDE SEQUENCE [LARGE SCALE GENOMIC DNA]</scope>
    <source>
        <strain evidence="3 4">DW002</strain>
    </source>
</reference>
<dbReference type="SUPFAM" id="SSF109604">
    <property type="entry name" value="HD-domain/PDEase-like"/>
    <property type="match status" value="1"/>
</dbReference>
<feature type="domain" description="HD/PDEase" evidence="2">
    <location>
        <begin position="494"/>
        <end position="651"/>
    </location>
</feature>
<feature type="transmembrane region" description="Helical" evidence="1">
    <location>
        <begin position="412"/>
        <end position="433"/>
    </location>
</feature>
<name>A0ABT5VQG2_9BACT</name>
<sequence length="707" mass="81811">MSKYLRWIRQNLNNIYRFLITSMTIILISLLFPNLGNFKYEYQKGKPWMHETLIAPFDFAILKTDSEVLQEKDSILNKFYPFFTIDPSVFEKVTEEFNTDFDKKWKKFVSSKSFQKSNKSKNSIQREHDKIKEYLLSYFKNIYDTGVANLQNELKEIGFKEPEYINKSVNNLNEVVATSIIYTPKSAYQYFANKSKSDYSSSIYQSFIQELNIDSYLMPNLFYDKTMSDQVKTSMLANVSLSKGIVESGTRIVLVGDVIDDETFIVLESLKKDYENILGSSQSHYLIVIGQCLLIISCIVLLFLYLRNFRRQILHDNKKLLFILLFVLLYVAITTLVLNFPRVNVYIIPFALITIVVRTLMDSRTALFVFIITVLLTGFLAPNGFEFVFLQLSAGIMAIYSLPRLERRGQLVLTGIITFLTYSIVYFAFAITQETNIADIKWENFMFFAINGLFLTFSYSLIYIFEKLFGFLSDVTLIELSNQNHPLLRQLTQYSPGTFQHSLQVANLAEAAINQIGGNPLLVRTGALYHDIGKMKHPIYFIENQLSNTNPHDKLEFDKSAQIITDHVKYGVKVAKKHKLPQQIIDFIETHHGAGRVQYFYTSFKNKYPDKEIDEEKFTYPGPDPFTKETAVLMMADSVEAASRSLKEKTPETIRDLINSIIDKQVSQNRFQNADITFKNVNQVKEIFTNALINVYHARIEYPKENK</sequence>
<dbReference type="CDD" id="cd00077">
    <property type="entry name" value="HDc"/>
    <property type="match status" value="1"/>
</dbReference>
<feature type="transmembrane region" description="Helical" evidence="1">
    <location>
        <begin position="365"/>
        <end position="381"/>
    </location>
</feature>
<dbReference type="Proteomes" id="UP001528920">
    <property type="component" value="Unassembled WGS sequence"/>
</dbReference>
<keyword evidence="1" id="KW-1133">Transmembrane helix</keyword>
<keyword evidence="4" id="KW-1185">Reference proteome</keyword>
<feature type="transmembrane region" description="Helical" evidence="1">
    <location>
        <begin position="320"/>
        <end position="337"/>
    </location>
</feature>
<protein>
    <submittedName>
        <fullName evidence="3">HDIG domain-containing protein</fullName>
    </submittedName>
</protein>
<dbReference type="Gene3D" id="1.10.3210.10">
    <property type="entry name" value="Hypothetical protein af1432"/>
    <property type="match status" value="1"/>
</dbReference>
<evidence type="ECO:0000313" key="3">
    <source>
        <dbReference type="EMBL" id="MDE5417665.1"/>
    </source>
</evidence>
<evidence type="ECO:0000256" key="1">
    <source>
        <dbReference type="SAM" id="Phobius"/>
    </source>
</evidence>
<keyword evidence="1" id="KW-0472">Membrane</keyword>
<dbReference type="Pfam" id="PF07698">
    <property type="entry name" value="7TM-7TMR_HD"/>
    <property type="match status" value="1"/>
</dbReference>
<feature type="transmembrane region" description="Helical" evidence="1">
    <location>
        <begin position="445"/>
        <end position="465"/>
    </location>
</feature>
<feature type="transmembrane region" description="Helical" evidence="1">
    <location>
        <begin position="343"/>
        <end position="360"/>
    </location>
</feature>
<dbReference type="Pfam" id="PF01966">
    <property type="entry name" value="HD"/>
    <property type="match status" value="1"/>
</dbReference>
<dbReference type="InterPro" id="IPR006674">
    <property type="entry name" value="HD_domain"/>
</dbReference>
<dbReference type="EMBL" id="JAKJSC010000001">
    <property type="protein sequence ID" value="MDE5417665.1"/>
    <property type="molecule type" value="Genomic_DNA"/>
</dbReference>
<dbReference type="NCBIfam" id="TIGR00277">
    <property type="entry name" value="HDIG"/>
    <property type="match status" value="1"/>
</dbReference>
<dbReference type="PANTHER" id="PTHR36442:SF1">
    <property type="entry name" value="CYCLIC-DI-AMP PHOSPHODIESTERASE PGPH"/>
    <property type="match status" value="1"/>
</dbReference>
<dbReference type="RefSeq" id="WP_275109005.1">
    <property type="nucleotide sequence ID" value="NZ_JAKJSC010000001.1"/>
</dbReference>
<dbReference type="InterPro" id="IPR011624">
    <property type="entry name" value="Metal-dep_PHydrolase_7TM_extra"/>
</dbReference>
<comment type="caution">
    <text evidence="3">The sequence shown here is derived from an EMBL/GenBank/DDBJ whole genome shotgun (WGS) entry which is preliminary data.</text>
</comment>
<accession>A0ABT5VQG2</accession>
<dbReference type="InterPro" id="IPR003607">
    <property type="entry name" value="HD/PDEase_dom"/>
</dbReference>
<feature type="transmembrane region" description="Helical" evidence="1">
    <location>
        <begin position="285"/>
        <end position="308"/>
    </location>
</feature>
<feature type="transmembrane region" description="Helical" evidence="1">
    <location>
        <begin position="12"/>
        <end position="32"/>
    </location>
</feature>
<dbReference type="InterPro" id="IPR052722">
    <property type="entry name" value="PgpH_phosphodiesterase"/>
</dbReference>
<dbReference type="Pfam" id="PF07697">
    <property type="entry name" value="7TMR-HDED"/>
    <property type="match status" value="1"/>
</dbReference>
<proteinExistence type="predicted"/>
<evidence type="ECO:0000259" key="2">
    <source>
        <dbReference type="SMART" id="SM00471"/>
    </source>
</evidence>
<evidence type="ECO:0000313" key="4">
    <source>
        <dbReference type="Proteomes" id="UP001528920"/>
    </source>
</evidence>
<gene>
    <name evidence="3" type="ORF">L3049_06565</name>
</gene>
<dbReference type="SMART" id="SM00471">
    <property type="entry name" value="HDc"/>
    <property type="match status" value="1"/>
</dbReference>